<feature type="chain" id="PRO_5041706550" evidence="1">
    <location>
        <begin position="22"/>
        <end position="179"/>
    </location>
</feature>
<dbReference type="EMBL" id="CP116968">
    <property type="protein sequence ID" value="WNM61490.1"/>
    <property type="molecule type" value="Genomic_DNA"/>
</dbReference>
<dbReference type="RefSeq" id="WP_312743723.1">
    <property type="nucleotide sequence ID" value="NZ_CP116968.1"/>
</dbReference>
<protein>
    <submittedName>
        <fullName evidence="2">Uncharacterized protein</fullName>
    </submittedName>
</protein>
<reference evidence="2 3" key="1">
    <citation type="submission" date="2023-01" db="EMBL/GenBank/DDBJ databases">
        <title>Cultivation and genomic characterization of new, ubiquitous marine nitrite-oxidizing bacteria from the Nitrospirales.</title>
        <authorList>
            <person name="Mueller A.J."/>
            <person name="Daebeler A."/>
            <person name="Herbold C.W."/>
            <person name="Kirkegaard R.H."/>
            <person name="Daims H."/>
        </authorList>
    </citation>
    <scope>NUCLEOTIDE SEQUENCE [LARGE SCALE GENOMIC DNA]</scope>
    <source>
        <strain evidence="2 3">DK</strain>
    </source>
</reference>
<feature type="signal peptide" evidence="1">
    <location>
        <begin position="1"/>
        <end position="21"/>
    </location>
</feature>
<name>A0AA96GJR0_9BACT</name>
<keyword evidence="3" id="KW-1185">Reference proteome</keyword>
<organism evidence="2 3">
    <name type="scientific">Candidatus Nitrospira neomarina</name>
    <dbReference type="NCBI Taxonomy" id="3020899"/>
    <lineage>
        <taxon>Bacteria</taxon>
        <taxon>Pseudomonadati</taxon>
        <taxon>Nitrospirota</taxon>
        <taxon>Nitrospiria</taxon>
        <taxon>Nitrospirales</taxon>
        <taxon>Nitrospiraceae</taxon>
        <taxon>Nitrospira</taxon>
    </lineage>
</organism>
<evidence type="ECO:0000313" key="2">
    <source>
        <dbReference type="EMBL" id="WNM61490.1"/>
    </source>
</evidence>
<dbReference type="Proteomes" id="UP001302494">
    <property type="component" value="Chromosome"/>
</dbReference>
<dbReference type="AlphaFoldDB" id="A0AA96GJR0"/>
<dbReference type="KEGG" id="nneo:PQG83_17280"/>
<sequence>MKYLCSLPLCFIFFIPGLSLAEESTGIASAESAAPASISKNATIKDWKMNVLREGTNGWTCLPDNPDTPGNDPWCVNDPWLNLLEALTNKKNPTYTGVGIAYMLQGDTAVSNTDPFATQPKPGDDWVEGLEAHMMMLLPDQALLKAFPTNSKSGGPWVMWADTPYAHLMMPIDSYPSGQ</sequence>
<proteinExistence type="predicted"/>
<accession>A0AA96GJR0</accession>
<evidence type="ECO:0000256" key="1">
    <source>
        <dbReference type="SAM" id="SignalP"/>
    </source>
</evidence>
<keyword evidence="1" id="KW-0732">Signal</keyword>
<gene>
    <name evidence="2" type="ORF">PQG83_17280</name>
</gene>
<evidence type="ECO:0000313" key="3">
    <source>
        <dbReference type="Proteomes" id="UP001302494"/>
    </source>
</evidence>